<evidence type="ECO:0000313" key="22">
    <source>
        <dbReference type="Proteomes" id="UP000433883"/>
    </source>
</evidence>
<evidence type="ECO:0000256" key="11">
    <source>
        <dbReference type="ARBA" id="ARBA00022741"/>
    </source>
</evidence>
<feature type="domain" description="Protein kinase" evidence="19">
    <location>
        <begin position="709"/>
        <end position="1009"/>
    </location>
</feature>
<dbReference type="PROSITE" id="PS00108">
    <property type="entry name" value="PROTEIN_KINASE_ST"/>
    <property type="match status" value="1"/>
</dbReference>
<dbReference type="GO" id="GO:0036498">
    <property type="term" value="P:IRE1-mediated unfolded protein response"/>
    <property type="evidence" value="ECO:0007669"/>
    <property type="project" value="UniProtKB-ARBA"/>
</dbReference>
<dbReference type="GO" id="GO:0016020">
    <property type="term" value="C:membrane"/>
    <property type="evidence" value="ECO:0007669"/>
    <property type="project" value="UniProtKB-SubCell"/>
</dbReference>
<dbReference type="InterPro" id="IPR001830">
    <property type="entry name" value="Glyco_trans_20"/>
</dbReference>
<keyword evidence="8" id="KW-0597">Phosphoprotein</keyword>
<keyword evidence="13" id="KW-0067">ATP-binding</keyword>
<keyword evidence="11" id="KW-0547">Nucleotide-binding</keyword>
<sequence>MPNGVPGPLRLTTFFLLAFAAAQQQQSQKDGSRSSPPENAALRQLTKTDPPQHQNVDTPTYKNGKYTSSITDDERAVATLAPAGLRPAVRAPPAPRSAAGSSAGIAQPLQARKLQDWEVENFVLMATVDGSIYARDRNTGKELWKFHSEDPMVQTKYNRDPASDHEGEDINDDFMWIVEPSDGGILYTIMPGLDSGIQKLPMTVRELADHSPYTTEESPFVFNAEKRTKLFTLNATNGDALKYFGVGGGGVMDKKNCRKISGLELDDDEDECEPTPTLQLGRTEYTVNIQDIKTQRNVCTIKYFEWTPNRRDGDLADKYSSTMDNKYIYSRRDGGVFALEYQNNDMANPQPLYTKDFRTSPVVRVFDIVKPQGTDSRDTALVILAQPTAPSYNRERTENVFINCTETGSWYAMSEMRYPSITDGAPEAKCYQPKGLLDDGSLDDKAFLSKQSSIKASELVGVHALSDTREPARNNVPTIEAPGVLLPERKDSEPSLQLPNESIQHMIGSVDSTFKLRSRLVSKLDGIDPITVFILFVLGILSWQQFKTGKSSSKPVQAIEMTDPTPVSSQAQTTEPAATIQPSVTEAEAPPKRTVHFAPIEEEAPATAVVNGTIPTALATVPIPGQLEPVIEEPGTLETPKKKKAHRGSRGGKGKKKKNSGEEEMDENITRIMNTVAPRRQPMQPDPEPFSEGAVNDVSDARHIGSITVNNEKALGQGSGGTVVYEGTFEGRKVAVKQMLLHYYDLASQEITLLSQADHHENVIRYYRHEKDQHFLYIAVECCQASLYDLYKDGDYRSLLQDEQVKLADEISIHTKQALYQLADGLQHLHTLRIIHRDIKPQNILVAYPKKTDRFSPRLVISDFGLCRTLPENVSTLAGTAGNAGTIGWKAPELIGVPKFGEGRNSSTMNDSTSSNEPGSQGVKRAVDIFSLGCVFFYVLTNGFHPFETEDSLGHYDREKNIKMNKPNFSMLSKWDNAAEEPLRLIQWMLQHEPKDRPTAFQVMNHPFFWDLQKRLDFLCDCSDHWEEQPRDPPSRHLATLEAIGKTVHQGDFLKRLDAIFIATLGKQRKYTGDRMLDLLRALRNKKNHYADMDEAAKKKVGSLPDGYLQYWTDKFPTLLMACYDAVMDFLPYTIDFHDLPTPARRPSPPARIESHSRKASLTGPVSLFPQPTPPRTPAAIDDPGEFFPQILSSAATSLLKPNDPRTLVRSDAHLPEWGRGLFFNQPYSRAEKLPSSLVLGYGQSPPPSEDRVPRKSYKRFSKSAGSRNKSRTRSRSIEKHSWGQSWSIEAAEQGNGGLANAVRAAQREGTVDDVIWLGTVGFPTDSLPEATREDISSRLESEYDSVSVFVTDGDLDGHYSHYCKTILWPVFHYQIPDHPKSKAYEDHSWKFYVNLNQAFADKIVQEYKRGDIIWIHDYHLLLVPKMVRDKLPDAQIGFFLHTAFPSSEVFRCLSVRKQLLEGMLGANLVAFQSPEYQEHFLTTCSRLLTVEATPQGVQLEDHFVHVTSRPIGIDPVGLNQAREAPEVEEWIKVMKERYKDKHLIVARDKLDNIRGVRQKLLGYELFLNKYPEWREKVVLIQVATSSPDNSDVSMHVSDIVTRIDSQYSTLAHQPLVLLRQDISFSQYIALLSVADLLMITSLREGMNLTCHEFIVCQDGRLGDKKQGPVILSEFTGSSAIFKGADLSVNPWDYQQMATSIKQALEMKDEERELRYKKMNAAVQHNTGDFWVNVLTEDLNKAFEEGCKRDTMAIPRLSVSSLSEKYSKSHSRVFILDYEGTLASFSTPQSIHLNSPQRVILALNGLLDDSRNIVYLMSGRMPEQLEKTFERVPGLGLIAESGCFMRYAGMAAWETFADLQKMAAWKASVKTILQYYQERIDGSTIEERHSRLIFHYSKAEDKELTDRLIPECANHINEACEMQKVRAVPHNTDRMLVVEPLEWQKDYAAKHIFEKINEQAKEKGTKAPDFLFVAGDDREDEVVFKWANELGEEKVKNITTVSVGKRNTQAMATLTQGTSGLLSVLQKLATLR</sequence>
<evidence type="ECO:0000256" key="17">
    <source>
        <dbReference type="SAM" id="MobiDB-lite"/>
    </source>
</evidence>
<feature type="region of interest" description="Disordered" evidence="17">
    <location>
        <begin position="44"/>
        <end position="72"/>
    </location>
</feature>
<dbReference type="CDD" id="cd09769">
    <property type="entry name" value="Luminal_IRE1"/>
    <property type="match status" value="1"/>
</dbReference>
<keyword evidence="10" id="KW-0812">Transmembrane</keyword>
<gene>
    <name evidence="21" type="ORF">BLS_009772</name>
</gene>
<protein>
    <recommendedName>
        <fullName evidence="5">non-specific serine/threonine protein kinase</fullName>
        <ecNumber evidence="5">2.7.11.1</ecNumber>
    </recommendedName>
</protein>
<dbReference type="EMBL" id="WNWQ01000092">
    <property type="protein sequence ID" value="KAE9979465.1"/>
    <property type="molecule type" value="Genomic_DNA"/>
</dbReference>
<evidence type="ECO:0000256" key="18">
    <source>
        <dbReference type="SAM" id="SignalP"/>
    </source>
</evidence>
<dbReference type="PANTHER" id="PTHR10788">
    <property type="entry name" value="TREHALOSE-6-PHOSPHATE SYNTHASE"/>
    <property type="match status" value="1"/>
</dbReference>
<dbReference type="InterPro" id="IPR010513">
    <property type="entry name" value="KEN_dom"/>
</dbReference>
<proteinExistence type="inferred from homology"/>
<dbReference type="Gene3D" id="1.20.1440.180">
    <property type="entry name" value="KEN domain"/>
    <property type="match status" value="1"/>
</dbReference>
<dbReference type="InterPro" id="IPR036412">
    <property type="entry name" value="HAD-like_sf"/>
</dbReference>
<dbReference type="SMART" id="SM00580">
    <property type="entry name" value="PUG"/>
    <property type="match status" value="1"/>
</dbReference>
<evidence type="ECO:0000256" key="4">
    <source>
        <dbReference type="ARBA" id="ARBA00006330"/>
    </source>
</evidence>
<dbReference type="InterPro" id="IPR003337">
    <property type="entry name" value="Trehalose_PPase"/>
</dbReference>
<name>A0A8H3YZ24_VENIN</name>
<dbReference type="FunFam" id="3.40.50.2000:FF:000036">
    <property type="entry name" value="Alpha,alpha-trehalose-phosphate synthase subunit Tps2"/>
    <property type="match status" value="1"/>
</dbReference>
<dbReference type="InterPro" id="IPR000719">
    <property type="entry name" value="Prot_kinase_dom"/>
</dbReference>
<evidence type="ECO:0000256" key="13">
    <source>
        <dbReference type="ARBA" id="ARBA00022840"/>
    </source>
</evidence>
<feature type="compositionally biased region" description="Polar residues" evidence="17">
    <location>
        <begin position="45"/>
        <end position="70"/>
    </location>
</feature>
<dbReference type="SUPFAM" id="SSF56112">
    <property type="entry name" value="Protein kinase-like (PK-like)"/>
    <property type="match status" value="1"/>
</dbReference>
<dbReference type="Pfam" id="PF02358">
    <property type="entry name" value="Trehalose_PPase"/>
    <property type="match status" value="1"/>
</dbReference>
<keyword evidence="9" id="KW-0808">Transferase</keyword>
<feature type="chain" id="PRO_5034554002" description="non-specific serine/threonine protein kinase" evidence="18">
    <location>
        <begin position="23"/>
        <end position="2032"/>
    </location>
</feature>
<dbReference type="GO" id="GO:0004674">
    <property type="term" value="F:protein serine/threonine kinase activity"/>
    <property type="evidence" value="ECO:0007669"/>
    <property type="project" value="UniProtKB-KW"/>
</dbReference>
<evidence type="ECO:0000256" key="14">
    <source>
        <dbReference type="ARBA" id="ARBA00022989"/>
    </source>
</evidence>
<dbReference type="EC" id="2.7.11.1" evidence="5"/>
<evidence type="ECO:0000256" key="12">
    <source>
        <dbReference type="ARBA" id="ARBA00022777"/>
    </source>
</evidence>
<evidence type="ECO:0000256" key="15">
    <source>
        <dbReference type="ARBA" id="ARBA00048659"/>
    </source>
</evidence>
<feature type="region of interest" description="Disordered" evidence="17">
    <location>
        <begin position="564"/>
        <end position="589"/>
    </location>
</feature>
<evidence type="ECO:0000259" key="20">
    <source>
        <dbReference type="PROSITE" id="PS51392"/>
    </source>
</evidence>
<keyword evidence="7" id="KW-0723">Serine/threonine-protein kinase</keyword>
<accession>A0A8H3YZ24</accession>
<dbReference type="GO" id="GO:0005829">
    <property type="term" value="C:cytosol"/>
    <property type="evidence" value="ECO:0007669"/>
    <property type="project" value="TreeGrafter"/>
</dbReference>
<evidence type="ECO:0000313" key="21">
    <source>
        <dbReference type="EMBL" id="KAE9979465.1"/>
    </source>
</evidence>
<dbReference type="SUPFAM" id="SSF53756">
    <property type="entry name" value="UDP-Glycosyltransferase/glycogen phosphorylase"/>
    <property type="match status" value="1"/>
</dbReference>
<evidence type="ECO:0000256" key="5">
    <source>
        <dbReference type="ARBA" id="ARBA00012513"/>
    </source>
</evidence>
<keyword evidence="14" id="KW-0472">Membrane</keyword>
<dbReference type="FunFam" id="3.30.200.20:FF:000077">
    <property type="entry name" value="Putative Serine/threonine-protein kinase/endoribonuclease IRE1"/>
    <property type="match status" value="1"/>
</dbReference>
<comment type="catalytic activity">
    <reaction evidence="15">
        <text>L-threonyl-[protein] + ATP = O-phospho-L-threonyl-[protein] + ADP + H(+)</text>
        <dbReference type="Rhea" id="RHEA:46608"/>
        <dbReference type="Rhea" id="RHEA-COMP:11060"/>
        <dbReference type="Rhea" id="RHEA-COMP:11605"/>
        <dbReference type="ChEBI" id="CHEBI:15378"/>
        <dbReference type="ChEBI" id="CHEBI:30013"/>
        <dbReference type="ChEBI" id="CHEBI:30616"/>
        <dbReference type="ChEBI" id="CHEBI:61977"/>
        <dbReference type="ChEBI" id="CHEBI:456216"/>
        <dbReference type="EC" id="2.7.11.1"/>
    </reaction>
    <physiologicalReaction direction="left-to-right" evidence="15">
        <dbReference type="Rhea" id="RHEA:46609"/>
    </physiologicalReaction>
</comment>
<dbReference type="GO" id="GO:0003825">
    <property type="term" value="F:alpha,alpha-trehalose-phosphate synthase (UDP-forming) activity"/>
    <property type="evidence" value="ECO:0007669"/>
    <property type="project" value="TreeGrafter"/>
</dbReference>
<dbReference type="GO" id="GO:0005524">
    <property type="term" value="F:ATP binding"/>
    <property type="evidence" value="ECO:0007669"/>
    <property type="project" value="UniProtKB-KW"/>
</dbReference>
<feature type="compositionally biased region" description="Polar residues" evidence="17">
    <location>
        <begin position="565"/>
        <end position="584"/>
    </location>
</feature>
<comment type="caution">
    <text evidence="21">The sequence shown here is derived from an EMBL/GenBank/DDBJ whole genome shotgun (WGS) entry which is preliminary data.</text>
</comment>
<evidence type="ECO:0000256" key="3">
    <source>
        <dbReference type="ARBA" id="ARBA00005409"/>
    </source>
</evidence>
<dbReference type="InterPro" id="IPR015943">
    <property type="entry name" value="WD40/YVTN_repeat-like_dom_sf"/>
</dbReference>
<feature type="region of interest" description="Disordered" evidence="17">
    <location>
        <begin position="1239"/>
        <end position="1281"/>
    </location>
</feature>
<evidence type="ECO:0000256" key="1">
    <source>
        <dbReference type="ARBA" id="ARBA00004479"/>
    </source>
</evidence>
<dbReference type="CDD" id="cd03788">
    <property type="entry name" value="GT20_TPS"/>
    <property type="match status" value="1"/>
</dbReference>
<dbReference type="GO" id="GO:0004540">
    <property type="term" value="F:RNA nuclease activity"/>
    <property type="evidence" value="ECO:0007669"/>
    <property type="project" value="InterPro"/>
</dbReference>
<dbReference type="NCBIfam" id="TIGR01484">
    <property type="entry name" value="HAD-SF-IIB"/>
    <property type="match status" value="1"/>
</dbReference>
<dbReference type="GO" id="GO:0006397">
    <property type="term" value="P:mRNA processing"/>
    <property type="evidence" value="ECO:0007669"/>
    <property type="project" value="InterPro"/>
</dbReference>
<dbReference type="GO" id="GO:0005992">
    <property type="term" value="P:trehalose biosynthetic process"/>
    <property type="evidence" value="ECO:0007669"/>
    <property type="project" value="InterPro"/>
</dbReference>
<comment type="subcellular location">
    <subcellularLocation>
        <location evidence="2">Cytoplasm</location>
    </subcellularLocation>
    <subcellularLocation>
        <location evidence="1">Membrane</location>
        <topology evidence="1">Single-pass type I membrane protein</topology>
    </subcellularLocation>
</comment>
<dbReference type="Proteomes" id="UP000433883">
    <property type="component" value="Unassembled WGS sequence"/>
</dbReference>
<evidence type="ECO:0000259" key="19">
    <source>
        <dbReference type="PROSITE" id="PS50011"/>
    </source>
</evidence>
<dbReference type="SMART" id="SM00220">
    <property type="entry name" value="S_TKc"/>
    <property type="match status" value="1"/>
</dbReference>
<dbReference type="SUPFAM" id="SSF50998">
    <property type="entry name" value="Quinoprotein alcohol dehydrogenase-like"/>
    <property type="match status" value="1"/>
</dbReference>
<dbReference type="InterPro" id="IPR006379">
    <property type="entry name" value="HAD-SF_hydro_IIB"/>
</dbReference>
<feature type="region of interest" description="Disordered" evidence="17">
    <location>
        <begin position="84"/>
        <end position="103"/>
    </location>
</feature>
<feature type="region of interest" description="Disordered" evidence="17">
    <location>
        <begin position="631"/>
        <end position="666"/>
    </location>
</feature>
<dbReference type="Gene3D" id="2.130.10.10">
    <property type="entry name" value="YVTN repeat-like/Quinoprotein amine dehydrogenase"/>
    <property type="match status" value="1"/>
</dbReference>
<feature type="region of interest" description="Disordered" evidence="17">
    <location>
        <begin position="1144"/>
        <end position="1174"/>
    </location>
</feature>
<dbReference type="CDD" id="cd10422">
    <property type="entry name" value="RNase_Ire1"/>
    <property type="match status" value="1"/>
</dbReference>
<dbReference type="SUPFAM" id="SSF56784">
    <property type="entry name" value="HAD-like"/>
    <property type="match status" value="1"/>
</dbReference>
<dbReference type="FunFam" id="3.40.50.2000:FF:000099">
    <property type="entry name" value="Alpha,alpha-trehalose phosphate synthase subunit, putative"/>
    <property type="match status" value="1"/>
</dbReference>
<dbReference type="InterPro" id="IPR023214">
    <property type="entry name" value="HAD_sf"/>
</dbReference>
<dbReference type="Pfam" id="PF00069">
    <property type="entry name" value="Pkinase"/>
    <property type="match status" value="1"/>
</dbReference>
<keyword evidence="14" id="KW-1133">Transmembrane helix</keyword>
<dbReference type="GO" id="GO:0005946">
    <property type="term" value="C:alpha,alpha-trehalose-phosphate synthase complex (UDP-forming)"/>
    <property type="evidence" value="ECO:0007669"/>
    <property type="project" value="TreeGrafter"/>
</dbReference>
<keyword evidence="6" id="KW-0963">Cytoplasm</keyword>
<dbReference type="PANTHER" id="PTHR10788:SF15">
    <property type="entry name" value="TREHALOSE SYNTHASE COMPLEX REGULATORY SUBUNIT TPS3-RELATED"/>
    <property type="match status" value="1"/>
</dbReference>
<comment type="similarity">
    <text evidence="3">In the N-terminal section; belongs to the glycosyltransferase 20 family.</text>
</comment>
<feature type="signal peptide" evidence="18">
    <location>
        <begin position="1"/>
        <end position="22"/>
    </location>
</feature>
<dbReference type="InterPro" id="IPR038357">
    <property type="entry name" value="KEN_sf"/>
</dbReference>
<feature type="compositionally biased region" description="Basic residues" evidence="17">
    <location>
        <begin position="641"/>
        <end position="658"/>
    </location>
</feature>
<dbReference type="PROSITE" id="PS51392">
    <property type="entry name" value="KEN"/>
    <property type="match status" value="1"/>
</dbReference>
<dbReference type="Gene3D" id="1.10.510.10">
    <property type="entry name" value="Transferase(Phosphotransferase) domain 1"/>
    <property type="match status" value="1"/>
</dbReference>
<keyword evidence="12" id="KW-0418">Kinase</keyword>
<dbReference type="Gene3D" id="3.40.50.1000">
    <property type="entry name" value="HAD superfamily/HAD-like"/>
    <property type="match status" value="1"/>
</dbReference>
<dbReference type="Gene3D" id="3.30.200.20">
    <property type="entry name" value="Phosphorylase Kinase, domain 1"/>
    <property type="match status" value="1"/>
</dbReference>
<dbReference type="Gene3D" id="3.30.70.1020">
    <property type="entry name" value="Trehalose-6-phosphate phosphatase related protein, domain 2"/>
    <property type="match status" value="1"/>
</dbReference>
<evidence type="ECO:0000256" key="9">
    <source>
        <dbReference type="ARBA" id="ARBA00022679"/>
    </source>
</evidence>
<evidence type="ECO:0000256" key="16">
    <source>
        <dbReference type="ARBA" id="ARBA00048977"/>
    </source>
</evidence>
<evidence type="ECO:0000256" key="2">
    <source>
        <dbReference type="ARBA" id="ARBA00004496"/>
    </source>
</evidence>
<comment type="catalytic activity">
    <reaction evidence="16">
        <text>L-seryl-[protein] + ATP = O-phospho-L-seryl-[protein] + ADP + H(+)</text>
        <dbReference type="Rhea" id="RHEA:17989"/>
        <dbReference type="Rhea" id="RHEA-COMP:9863"/>
        <dbReference type="Rhea" id="RHEA-COMP:11604"/>
        <dbReference type="ChEBI" id="CHEBI:15378"/>
        <dbReference type="ChEBI" id="CHEBI:29999"/>
        <dbReference type="ChEBI" id="CHEBI:30616"/>
        <dbReference type="ChEBI" id="CHEBI:83421"/>
        <dbReference type="ChEBI" id="CHEBI:456216"/>
        <dbReference type="EC" id="2.7.11.1"/>
    </reaction>
    <physiologicalReaction direction="left-to-right" evidence="16">
        <dbReference type="Rhea" id="RHEA:17990"/>
    </physiologicalReaction>
</comment>
<evidence type="ECO:0000256" key="6">
    <source>
        <dbReference type="ARBA" id="ARBA00022490"/>
    </source>
</evidence>
<dbReference type="InterPro" id="IPR011009">
    <property type="entry name" value="Kinase-like_dom_sf"/>
</dbReference>
<dbReference type="InterPro" id="IPR008271">
    <property type="entry name" value="Ser/Thr_kinase_AS"/>
</dbReference>
<dbReference type="PROSITE" id="PS50011">
    <property type="entry name" value="PROTEIN_KINASE_DOM"/>
    <property type="match status" value="1"/>
</dbReference>
<feature type="domain" description="KEN" evidence="20">
    <location>
        <begin position="1012"/>
        <end position="1143"/>
    </location>
</feature>
<evidence type="ECO:0000256" key="10">
    <source>
        <dbReference type="ARBA" id="ARBA00022692"/>
    </source>
</evidence>
<comment type="similarity">
    <text evidence="4">In the C-terminal section; belongs to the trehalose phosphatase family.</text>
</comment>
<dbReference type="Pfam" id="PF00982">
    <property type="entry name" value="Glyco_transf_20"/>
    <property type="match status" value="1"/>
</dbReference>
<dbReference type="InterPro" id="IPR011047">
    <property type="entry name" value="Quinoprotein_ADH-like_sf"/>
</dbReference>
<dbReference type="GO" id="GO:0030234">
    <property type="term" value="F:enzyme regulator activity"/>
    <property type="evidence" value="ECO:0007669"/>
    <property type="project" value="UniProtKB-ARBA"/>
</dbReference>
<evidence type="ECO:0000256" key="8">
    <source>
        <dbReference type="ARBA" id="ARBA00022553"/>
    </source>
</evidence>
<dbReference type="Gene3D" id="3.40.50.2000">
    <property type="entry name" value="Glycogen Phosphorylase B"/>
    <property type="match status" value="2"/>
</dbReference>
<keyword evidence="18" id="KW-0732">Signal</keyword>
<reference evidence="21 22" key="1">
    <citation type="submission" date="2019-11" db="EMBL/GenBank/DDBJ databases">
        <title>Venturia inaequalis Genome Resource.</title>
        <authorList>
            <person name="Lichtner F.J."/>
        </authorList>
    </citation>
    <scope>NUCLEOTIDE SEQUENCE [LARGE SCALE GENOMIC DNA]</scope>
    <source>
        <strain evidence="21">Bline_iso_100314</strain>
    </source>
</reference>
<dbReference type="Pfam" id="PF06479">
    <property type="entry name" value="Ribonuc_2-5A"/>
    <property type="match status" value="1"/>
</dbReference>
<organism evidence="21 22">
    <name type="scientific">Venturia inaequalis</name>
    <name type="common">Apple scab fungus</name>
    <dbReference type="NCBI Taxonomy" id="5025"/>
    <lineage>
        <taxon>Eukaryota</taxon>
        <taxon>Fungi</taxon>
        <taxon>Dikarya</taxon>
        <taxon>Ascomycota</taxon>
        <taxon>Pezizomycotina</taxon>
        <taxon>Dothideomycetes</taxon>
        <taxon>Pleosporomycetidae</taxon>
        <taxon>Venturiales</taxon>
        <taxon>Venturiaceae</taxon>
        <taxon>Venturia</taxon>
    </lineage>
</organism>
<dbReference type="GO" id="GO:0004805">
    <property type="term" value="F:trehalose-phosphatase activity"/>
    <property type="evidence" value="ECO:0007669"/>
    <property type="project" value="TreeGrafter"/>
</dbReference>
<evidence type="ECO:0000256" key="7">
    <source>
        <dbReference type="ARBA" id="ARBA00022527"/>
    </source>
</evidence>